<dbReference type="InterPro" id="IPR052711">
    <property type="entry name" value="Zinc_ADH-like"/>
</dbReference>
<evidence type="ECO:0000313" key="2">
    <source>
        <dbReference type="EMBL" id="GHH28279.1"/>
    </source>
</evidence>
<accession>A0ABQ3LWT9</accession>
<dbReference type="Pfam" id="PF00107">
    <property type="entry name" value="ADH_zinc_N"/>
    <property type="match status" value="1"/>
</dbReference>
<protein>
    <submittedName>
        <fullName evidence="2">NADPH:quinone oxidoreductase</fullName>
    </submittedName>
</protein>
<dbReference type="SUPFAM" id="SSF50129">
    <property type="entry name" value="GroES-like"/>
    <property type="match status" value="1"/>
</dbReference>
<dbReference type="SMART" id="SM00829">
    <property type="entry name" value="PKS_ER"/>
    <property type="match status" value="1"/>
</dbReference>
<dbReference type="Proteomes" id="UP000605568">
    <property type="component" value="Unassembled WGS sequence"/>
</dbReference>
<dbReference type="InterPro" id="IPR020843">
    <property type="entry name" value="ER"/>
</dbReference>
<gene>
    <name evidence="2" type="ORF">GCM10017774_02190</name>
</gene>
<dbReference type="Gene3D" id="3.90.180.10">
    <property type="entry name" value="Medium-chain alcohol dehydrogenases, catalytic domain"/>
    <property type="match status" value="1"/>
</dbReference>
<dbReference type="PANTHER" id="PTHR45033">
    <property type="match status" value="1"/>
</dbReference>
<dbReference type="InterPro" id="IPR013149">
    <property type="entry name" value="ADH-like_C"/>
</dbReference>
<feature type="domain" description="Enoyl reductase (ER)" evidence="1">
    <location>
        <begin position="8"/>
        <end position="251"/>
    </location>
</feature>
<evidence type="ECO:0000313" key="3">
    <source>
        <dbReference type="Proteomes" id="UP000605568"/>
    </source>
</evidence>
<dbReference type="RefSeq" id="WP_229904264.1">
    <property type="nucleotide sequence ID" value="NZ_BNAR01000001.1"/>
</dbReference>
<organism evidence="2 3">
    <name type="scientific">Lentzea cavernae</name>
    <dbReference type="NCBI Taxonomy" id="2020703"/>
    <lineage>
        <taxon>Bacteria</taxon>
        <taxon>Bacillati</taxon>
        <taxon>Actinomycetota</taxon>
        <taxon>Actinomycetes</taxon>
        <taxon>Pseudonocardiales</taxon>
        <taxon>Pseudonocardiaceae</taxon>
        <taxon>Lentzea</taxon>
    </lineage>
</organism>
<evidence type="ECO:0000259" key="1">
    <source>
        <dbReference type="SMART" id="SM00829"/>
    </source>
</evidence>
<reference evidence="3" key="1">
    <citation type="journal article" date="2019" name="Int. J. Syst. Evol. Microbiol.">
        <title>The Global Catalogue of Microorganisms (GCM) 10K type strain sequencing project: providing services to taxonomists for standard genome sequencing and annotation.</title>
        <authorList>
            <consortium name="The Broad Institute Genomics Platform"/>
            <consortium name="The Broad Institute Genome Sequencing Center for Infectious Disease"/>
            <person name="Wu L."/>
            <person name="Ma J."/>
        </authorList>
    </citation>
    <scope>NUCLEOTIDE SEQUENCE [LARGE SCALE GENOMIC DNA]</scope>
    <source>
        <strain evidence="3">CGMCC 4.7367</strain>
    </source>
</reference>
<dbReference type="InterPro" id="IPR011032">
    <property type="entry name" value="GroES-like_sf"/>
</dbReference>
<dbReference type="SUPFAM" id="SSF51735">
    <property type="entry name" value="NAD(P)-binding Rossmann-fold domains"/>
    <property type="match status" value="1"/>
</dbReference>
<keyword evidence="3" id="KW-1185">Reference proteome</keyword>
<dbReference type="Gene3D" id="3.40.50.720">
    <property type="entry name" value="NAD(P)-binding Rossmann-like Domain"/>
    <property type="match status" value="1"/>
</dbReference>
<dbReference type="EMBL" id="BNAR01000001">
    <property type="protein sequence ID" value="GHH28279.1"/>
    <property type="molecule type" value="Genomic_DNA"/>
</dbReference>
<comment type="caution">
    <text evidence="2">The sequence shown here is derived from an EMBL/GenBank/DDBJ whole genome shotgun (WGS) entry which is preliminary data.</text>
</comment>
<dbReference type="PANTHER" id="PTHR45033:SF2">
    <property type="entry name" value="ZINC-TYPE ALCOHOL DEHYDROGENASE-LIKE PROTEIN C1773.06C"/>
    <property type="match status" value="1"/>
</dbReference>
<proteinExistence type="predicted"/>
<name>A0ABQ3LWT9_9PSEU</name>
<sequence length="254" mass="26367">MDAFAEGEAVTNLHWRDAPVPSPPLGLGALDAPGVLATHVVLPVDQVVGAPAHLDHVESATLPCAGVTAWNALFGDHEVLPGQKVASLGTGGVAVYAMQLAKAAGAEYYGIVRRPEAAARLLGAGANGVVDDFSEWSAKLRELTGGVDKLVDTVGTTTINESLAALAPHGEVALVGLFTQEPEPLDVMRLFGSGGSLRGVAVGSARQHRDLVAFVERHGIRPVVDGVHRFDDAPEAFAHHRRSGVVGKVVITVP</sequence>
<dbReference type="InterPro" id="IPR036291">
    <property type="entry name" value="NAD(P)-bd_dom_sf"/>
</dbReference>